<dbReference type="Pfam" id="PF12937">
    <property type="entry name" value="F-box-like"/>
    <property type="match status" value="1"/>
</dbReference>
<feature type="domain" description="F-box" evidence="4">
    <location>
        <begin position="53"/>
        <end position="99"/>
    </location>
</feature>
<reference evidence="5" key="1">
    <citation type="submission" date="2022-10" db="EMBL/GenBank/DDBJ databases">
        <title>Novel sulphate-reducing endosymbionts in the free-living metamonad Anaeramoeba.</title>
        <authorList>
            <person name="Jerlstrom-Hultqvist J."/>
            <person name="Cepicka I."/>
            <person name="Gallot-Lavallee L."/>
            <person name="Salas-Leiva D."/>
            <person name="Curtis B.A."/>
            <person name="Zahonova K."/>
            <person name="Pipaliya S."/>
            <person name="Dacks J."/>
            <person name="Roger A.J."/>
        </authorList>
    </citation>
    <scope>NUCLEOTIDE SEQUENCE</scope>
    <source>
        <strain evidence="5">BMAN</strain>
    </source>
</reference>
<comment type="pathway">
    <text evidence="1">Protein modification; protein ubiquitination.</text>
</comment>
<dbReference type="SMART" id="SM00256">
    <property type="entry name" value="FBOX"/>
    <property type="match status" value="1"/>
</dbReference>
<dbReference type="PANTHER" id="PTHR46550">
    <property type="entry name" value="F-BOX ONLY PROTEIN 3"/>
    <property type="match status" value="1"/>
</dbReference>
<name>A0A9Q0R6J3_ANAIG</name>
<feature type="transmembrane region" description="Helical" evidence="3">
    <location>
        <begin position="361"/>
        <end position="383"/>
    </location>
</feature>
<dbReference type="PROSITE" id="PS50181">
    <property type="entry name" value="FBOX"/>
    <property type="match status" value="1"/>
</dbReference>
<feature type="transmembrane region" description="Helical" evidence="3">
    <location>
        <begin position="260"/>
        <end position="280"/>
    </location>
</feature>
<feature type="transmembrane region" description="Helical" evidence="3">
    <location>
        <begin position="194"/>
        <end position="215"/>
    </location>
</feature>
<dbReference type="InterPro" id="IPR052121">
    <property type="entry name" value="F-box_SCF_Substrate_Recog"/>
</dbReference>
<dbReference type="SUPFAM" id="SSF81383">
    <property type="entry name" value="F-box domain"/>
    <property type="match status" value="1"/>
</dbReference>
<organism evidence="5 6">
    <name type="scientific">Anaeramoeba ignava</name>
    <name type="common">Anaerobic marine amoeba</name>
    <dbReference type="NCBI Taxonomy" id="1746090"/>
    <lineage>
        <taxon>Eukaryota</taxon>
        <taxon>Metamonada</taxon>
        <taxon>Anaeramoebidae</taxon>
        <taxon>Anaeramoeba</taxon>
    </lineage>
</organism>
<feature type="transmembrane region" description="Helical" evidence="3">
    <location>
        <begin position="227"/>
        <end position="245"/>
    </location>
</feature>
<keyword evidence="2" id="KW-0833">Ubl conjugation pathway</keyword>
<dbReference type="AlphaFoldDB" id="A0A9Q0R6J3"/>
<gene>
    <name evidence="5" type="ORF">M0811_12364</name>
</gene>
<evidence type="ECO:0000313" key="6">
    <source>
        <dbReference type="Proteomes" id="UP001149090"/>
    </source>
</evidence>
<dbReference type="OrthoDB" id="3219396at2759"/>
<keyword evidence="3" id="KW-0812">Transmembrane</keyword>
<comment type="caution">
    <text evidence="5">The sequence shown here is derived from an EMBL/GenBank/DDBJ whole genome shotgun (WGS) entry which is preliminary data.</text>
</comment>
<keyword evidence="6" id="KW-1185">Reference proteome</keyword>
<evidence type="ECO:0000313" key="5">
    <source>
        <dbReference type="EMBL" id="KAJ5068381.1"/>
    </source>
</evidence>
<accession>A0A9Q0R6J3</accession>
<sequence>MLIEIKIGNENENENENEISKLTFTTQSFNKKFCYLEEKEEKKEKNKNEMREETIFSELPDEMVLEIFTHLDPASLFKCSLVCQRFNLLSNDNLIWRNILEKNTNIFDFKKIEFDPFYYRFQIKEEIGIKNYFQAKEEEKRIGIEEDILDQIQNQPKELMKKQILILREIIKKIKSERKNQSRKSTLQNFVEKYFLKVILFSTILGIHFLPNLLACLRADEIIKGSWFFVFIPLYISITLFSIFSDLEIFLSRSFHDSDFLLYVGIGVSGWFLLIFFIILPLKLDNSVDSPLILFLIPFFLFSIIMIYFIVLFFKKLKNPSDFWFYLAVWGAIALGILCLDIFLILTSIKIDYNSSIKWEIVFIPLFAFFFIFLIAFIVIFFLPKAESGAFFFVLVCGVLILTSEIMTLTNLLSKTSIFWIYIYLPILIPSFVLVCASIIISFR</sequence>
<evidence type="ECO:0000256" key="2">
    <source>
        <dbReference type="ARBA" id="ARBA00022786"/>
    </source>
</evidence>
<feature type="transmembrane region" description="Helical" evidence="3">
    <location>
        <begin position="323"/>
        <end position="349"/>
    </location>
</feature>
<keyword evidence="3" id="KW-1133">Transmembrane helix</keyword>
<feature type="transmembrane region" description="Helical" evidence="3">
    <location>
        <begin position="292"/>
        <end position="311"/>
    </location>
</feature>
<protein>
    <submittedName>
        <fullName evidence="5">F-box only protein</fullName>
    </submittedName>
</protein>
<dbReference type="Proteomes" id="UP001149090">
    <property type="component" value="Unassembled WGS sequence"/>
</dbReference>
<evidence type="ECO:0000256" key="1">
    <source>
        <dbReference type="ARBA" id="ARBA00004906"/>
    </source>
</evidence>
<dbReference type="GO" id="GO:0005737">
    <property type="term" value="C:cytoplasm"/>
    <property type="evidence" value="ECO:0007669"/>
    <property type="project" value="TreeGrafter"/>
</dbReference>
<dbReference type="Gene3D" id="1.20.1280.50">
    <property type="match status" value="1"/>
</dbReference>
<dbReference type="EMBL" id="JAPDFW010000116">
    <property type="protein sequence ID" value="KAJ5068381.1"/>
    <property type="molecule type" value="Genomic_DNA"/>
</dbReference>
<evidence type="ECO:0000256" key="3">
    <source>
        <dbReference type="SAM" id="Phobius"/>
    </source>
</evidence>
<proteinExistence type="predicted"/>
<dbReference type="InterPro" id="IPR036047">
    <property type="entry name" value="F-box-like_dom_sf"/>
</dbReference>
<keyword evidence="3" id="KW-0472">Membrane</keyword>
<feature type="transmembrane region" description="Helical" evidence="3">
    <location>
        <begin position="389"/>
        <end position="409"/>
    </location>
</feature>
<dbReference type="InterPro" id="IPR001810">
    <property type="entry name" value="F-box_dom"/>
</dbReference>
<feature type="transmembrane region" description="Helical" evidence="3">
    <location>
        <begin position="421"/>
        <end position="443"/>
    </location>
</feature>
<dbReference type="PANTHER" id="PTHR46550:SF1">
    <property type="entry name" value="F-BOX PROTEIN 3"/>
    <property type="match status" value="1"/>
</dbReference>
<evidence type="ECO:0000259" key="4">
    <source>
        <dbReference type="PROSITE" id="PS50181"/>
    </source>
</evidence>